<evidence type="ECO:0000313" key="3">
    <source>
        <dbReference type="Proteomes" id="UP000319783"/>
    </source>
</evidence>
<dbReference type="InterPro" id="IPR014747">
    <property type="entry name" value="Bac_photo_RC_H_C"/>
</dbReference>
<dbReference type="SUPFAM" id="SSF50346">
    <property type="entry name" value="PRC-barrel domain"/>
    <property type="match status" value="1"/>
</dbReference>
<evidence type="ECO:0008006" key="4">
    <source>
        <dbReference type="Google" id="ProtNLM"/>
    </source>
</evidence>
<comment type="caution">
    <text evidence="2">The sequence shown here is derived from an EMBL/GenBank/DDBJ whole genome shotgun (WGS) entry which is preliminary data.</text>
</comment>
<reference evidence="2 3" key="1">
    <citation type="submission" date="2019-04" db="EMBL/GenBank/DDBJ databases">
        <title>Genome of a novel bacterium Candidatus Jettenia ecosi reconstructed from metagenome of an anammox bioreactor.</title>
        <authorList>
            <person name="Mardanov A.V."/>
            <person name="Beletsky A.V."/>
            <person name="Ravin N.V."/>
            <person name="Botchkova E.A."/>
            <person name="Litti Y.V."/>
            <person name="Nozhevnikova A.N."/>
        </authorList>
    </citation>
    <scope>NUCLEOTIDE SEQUENCE [LARGE SCALE GENOMIC DNA]</scope>
    <source>
        <strain evidence="2">J2</strain>
    </source>
</reference>
<sequence length="168" mass="19780">MMNSPDINVDKPITRQYQIELDEYYGFQGQWRPSQYFESLPLPDTEDEQKDEAETETEERENPHLRSTKEITGYYVQADDDGVGCVDDFITDDENWSIQYLVVDMGEELTGKMVLIPPDWIRAINWSTERVFVNLSKELIKKSPRYDPSVLLSREYANRFSNYYAKPQ</sequence>
<accession>A0A533Q8F8</accession>
<dbReference type="GO" id="GO:0019684">
    <property type="term" value="P:photosynthesis, light reaction"/>
    <property type="evidence" value="ECO:0007669"/>
    <property type="project" value="InterPro"/>
</dbReference>
<dbReference type="GO" id="GO:0030077">
    <property type="term" value="C:plasma membrane light-harvesting complex"/>
    <property type="evidence" value="ECO:0007669"/>
    <property type="project" value="InterPro"/>
</dbReference>
<protein>
    <recommendedName>
        <fullName evidence="4">PRC-barrel domain-containing protein</fullName>
    </recommendedName>
</protein>
<evidence type="ECO:0000313" key="2">
    <source>
        <dbReference type="EMBL" id="TLD40865.1"/>
    </source>
</evidence>
<dbReference type="InterPro" id="IPR011033">
    <property type="entry name" value="PRC_barrel-like_sf"/>
</dbReference>
<feature type="region of interest" description="Disordered" evidence="1">
    <location>
        <begin position="37"/>
        <end position="68"/>
    </location>
</feature>
<organism evidence="2 3">
    <name type="scientific">Candidatus Jettenia ecosi</name>
    <dbReference type="NCBI Taxonomy" id="2494326"/>
    <lineage>
        <taxon>Bacteria</taxon>
        <taxon>Pseudomonadati</taxon>
        <taxon>Planctomycetota</taxon>
        <taxon>Candidatus Brocadiia</taxon>
        <taxon>Candidatus Brocadiales</taxon>
        <taxon>Candidatus Brocadiaceae</taxon>
        <taxon>Candidatus Jettenia</taxon>
    </lineage>
</organism>
<dbReference type="AlphaFoldDB" id="A0A533Q8F8"/>
<dbReference type="Gene3D" id="3.90.50.10">
    <property type="entry name" value="Photosynthetic Reaction Center, subunit H, domain 2"/>
    <property type="match status" value="1"/>
</dbReference>
<dbReference type="Proteomes" id="UP000319783">
    <property type="component" value="Unassembled WGS sequence"/>
</dbReference>
<gene>
    <name evidence="2" type="ORF">JETT_2857</name>
</gene>
<proteinExistence type="predicted"/>
<name>A0A533Q8F8_9BACT</name>
<evidence type="ECO:0000256" key="1">
    <source>
        <dbReference type="SAM" id="MobiDB-lite"/>
    </source>
</evidence>
<dbReference type="EMBL" id="SULG01000074">
    <property type="protein sequence ID" value="TLD40865.1"/>
    <property type="molecule type" value="Genomic_DNA"/>
</dbReference>
<feature type="compositionally biased region" description="Acidic residues" evidence="1">
    <location>
        <begin position="44"/>
        <end position="59"/>
    </location>
</feature>